<dbReference type="GO" id="GO:0004984">
    <property type="term" value="F:olfactory receptor activity"/>
    <property type="evidence" value="ECO:0007669"/>
    <property type="project" value="InterPro"/>
</dbReference>
<dbReference type="GO" id="GO:0007165">
    <property type="term" value="P:signal transduction"/>
    <property type="evidence" value="ECO:0007669"/>
    <property type="project" value="UniProtKB-KW"/>
</dbReference>
<dbReference type="InterPro" id="IPR004117">
    <property type="entry name" value="7tm6_olfct_rcpt"/>
</dbReference>
<dbReference type="GO" id="GO:0005549">
    <property type="term" value="F:odorant binding"/>
    <property type="evidence" value="ECO:0007669"/>
    <property type="project" value="InterPro"/>
</dbReference>
<evidence type="ECO:0000256" key="4">
    <source>
        <dbReference type="ARBA" id="ARBA00022692"/>
    </source>
</evidence>
<feature type="transmembrane region" description="Helical" evidence="10">
    <location>
        <begin position="290"/>
        <end position="312"/>
    </location>
</feature>
<feature type="transmembrane region" description="Helical" evidence="10">
    <location>
        <begin position="204"/>
        <end position="227"/>
    </location>
</feature>
<feature type="transmembrane region" description="Helical" evidence="10">
    <location>
        <begin position="85"/>
        <end position="102"/>
    </location>
</feature>
<dbReference type="GO" id="GO:0005886">
    <property type="term" value="C:plasma membrane"/>
    <property type="evidence" value="ECO:0007669"/>
    <property type="project" value="UniProtKB-SubCell"/>
</dbReference>
<keyword evidence="4 10" id="KW-0812">Transmembrane</keyword>
<keyword evidence="8 10" id="KW-0675">Receptor</keyword>
<dbReference type="PANTHER" id="PTHR21137:SF35">
    <property type="entry name" value="ODORANT RECEPTOR 19A-RELATED"/>
    <property type="match status" value="1"/>
</dbReference>
<evidence type="ECO:0000256" key="1">
    <source>
        <dbReference type="ARBA" id="ARBA00004651"/>
    </source>
</evidence>
<keyword evidence="6 10" id="KW-1133">Transmembrane helix</keyword>
<feature type="transmembrane region" description="Helical" evidence="10">
    <location>
        <begin position="324"/>
        <end position="343"/>
    </location>
</feature>
<evidence type="ECO:0000256" key="3">
    <source>
        <dbReference type="ARBA" id="ARBA00022606"/>
    </source>
</evidence>
<evidence type="ECO:0000256" key="9">
    <source>
        <dbReference type="ARBA" id="ARBA00023224"/>
    </source>
</evidence>
<evidence type="ECO:0000256" key="10">
    <source>
        <dbReference type="RuleBase" id="RU351113"/>
    </source>
</evidence>
<comment type="similarity">
    <text evidence="10">Belongs to the insect chemoreceptor superfamily. Heteromeric odorant receptor channel (TC 1.A.69) family.</text>
</comment>
<comment type="subcellular location">
    <subcellularLocation>
        <location evidence="1 10">Cell membrane</location>
        <topology evidence="1 10">Multi-pass membrane protein</topology>
    </subcellularLocation>
</comment>
<evidence type="ECO:0000256" key="5">
    <source>
        <dbReference type="ARBA" id="ARBA00022725"/>
    </source>
</evidence>
<keyword evidence="5 10" id="KW-0552">Olfaction</keyword>
<evidence type="ECO:0000256" key="2">
    <source>
        <dbReference type="ARBA" id="ARBA00022475"/>
    </source>
</evidence>
<feature type="transmembrane region" description="Helical" evidence="10">
    <location>
        <begin position="54"/>
        <end position="73"/>
    </location>
</feature>
<keyword evidence="9 10" id="KW-0807">Transducer</keyword>
<keyword evidence="7 10" id="KW-0472">Membrane</keyword>
<dbReference type="EMBL" id="KY399263">
    <property type="protein sequence ID" value="AQQ73494.1"/>
    <property type="molecule type" value="mRNA"/>
</dbReference>
<reference evidence="11" key="1">
    <citation type="journal article" date="2013" name="PLoS Genet.">
        <title>Female behaviour drives expression and evolution of gustatory receptors in butterflies.</title>
        <authorList>
            <person name="Briscoe A.D."/>
            <person name="Macias-Munoz A."/>
            <person name="Kozak K.M."/>
            <person name="Walters J.R."/>
            <person name="Yuan F."/>
            <person name="Jamie G.A."/>
            <person name="Martin S.H."/>
            <person name="Dasmahapatra K.K."/>
            <person name="Ferguson L.C."/>
            <person name="Mallet J."/>
            <person name="Jacquin-Joly E."/>
            <person name="Jiggins C.D."/>
        </authorList>
    </citation>
    <scope>NUCLEOTIDE SEQUENCE</scope>
</reference>
<evidence type="ECO:0000313" key="11">
    <source>
        <dbReference type="EMBL" id="AQQ73494.1"/>
    </source>
</evidence>
<protein>
    <recommendedName>
        <fullName evidence="10">Odorant receptor</fullName>
    </recommendedName>
</protein>
<evidence type="ECO:0000256" key="7">
    <source>
        <dbReference type="ARBA" id="ARBA00023136"/>
    </source>
</evidence>
<organism evidence="11">
    <name type="scientific">Heliconius melpomene rosina</name>
    <dbReference type="NCBI Taxonomy" id="171916"/>
    <lineage>
        <taxon>Eukaryota</taxon>
        <taxon>Metazoa</taxon>
        <taxon>Ecdysozoa</taxon>
        <taxon>Arthropoda</taxon>
        <taxon>Hexapoda</taxon>
        <taxon>Insecta</taxon>
        <taxon>Pterygota</taxon>
        <taxon>Neoptera</taxon>
        <taxon>Endopterygota</taxon>
        <taxon>Lepidoptera</taxon>
        <taxon>Glossata</taxon>
        <taxon>Ditrysia</taxon>
        <taxon>Papilionoidea</taxon>
        <taxon>Nymphalidae</taxon>
        <taxon>Heliconiinae</taxon>
        <taxon>Heliconiini</taxon>
        <taxon>Heliconius</taxon>
    </lineage>
</organism>
<dbReference type="AlphaFoldDB" id="A0A1S5XXJ6"/>
<sequence length="417" mass="49239">MFFNYKQNYKEISSPMDLRYMKRIKFHLHFMGGWPLNELYEAYREKTKYIPLRHFKFLLVFWSTIFINSLFYLKFNLNKLDFFKLGQVYIVIFMTAVALQRVSMPFMESYRKTVADFVLKIHLFHHKQRSNYAMKVHKEVHKILEYLTTWILIELYVGTSSFHLIPLYNNIRSGVFTGNGHSVKNGTLYEYAMYFYIPFEQNNIIFIFIFIISLILIFDIGSAFCTYDLLMSTIIIHVWGHLKILIHHLENFPRPEADKYGNKENDFRYNKKESRVIFEMLKENIEHHKLIMGFMNSVSNAFGVMMFVYYIFHQITGCILLLEISALNAEAFVTYGLLTAFMYQQLIQTSFIFELIGSKSEIIKDAVYGLPWECMDVKNKRIVLFFLYNVQAPIRLNAMGLIAVGVQTAAAVSIKSF</sequence>
<keyword evidence="2" id="KW-1003">Cell membrane</keyword>
<name>A0A1S5XXJ6_HELME</name>
<evidence type="ECO:0000256" key="6">
    <source>
        <dbReference type="ARBA" id="ARBA00022989"/>
    </source>
</evidence>
<dbReference type="PANTHER" id="PTHR21137">
    <property type="entry name" value="ODORANT RECEPTOR"/>
    <property type="match status" value="1"/>
</dbReference>
<comment type="caution">
    <text evidence="10">Lacks conserved residue(s) required for the propagation of feature annotation.</text>
</comment>
<keyword evidence="3 10" id="KW-0716">Sensory transduction</keyword>
<gene>
    <name evidence="11" type="primary">OR10</name>
</gene>
<evidence type="ECO:0000256" key="8">
    <source>
        <dbReference type="ARBA" id="ARBA00023170"/>
    </source>
</evidence>
<proteinExistence type="evidence at transcript level"/>
<dbReference type="Pfam" id="PF02949">
    <property type="entry name" value="7tm_6"/>
    <property type="match status" value="1"/>
</dbReference>
<reference evidence="11" key="2">
    <citation type="submission" date="2016-12" db="EMBL/GenBank/DDBJ databases">
        <authorList>
            <person name="Song W.-J."/>
            <person name="Kurnit D.M."/>
        </authorList>
    </citation>
    <scope>NUCLEOTIDE SEQUENCE</scope>
</reference>
<accession>A0A1S5XXJ6</accession>